<sequence length="381" mass="43810">MQVYYLTTGFPINHDLCELEAAAQQEGFCFLNLGCHTQYDKIELKKKFDLLKGFVNGTLVSDDDIIVFTDAYDVVVLDSCRSIINKFREFDADIVFNGEKIFWPPIDEIPTVGDMDRKDIKRHDDAHNTGPYRYINSGCFVGYVDAIRDMIDFSERAYTACAVDDDQALAQYYAYKTNISKKYKVAVDDEAKIFATMPSSEQDYSFDGFLFKNVLTRAAPSIAHCNGPKTALGALQAVRFMRQFANLGFHLNVLRSGENFLKYRSDIDEFHMESNPYYACPILSDRRHEKCTILTVDCEFIAFHRDEARTFRVRKVDEWETITIENETNFCVKYQETGKSIDAKALFPKEFENCALSPMPLESLISMSSDLVKKIAFFRWN</sequence>
<protein>
    <recommendedName>
        <fullName evidence="1">PLOD1-3-like GT domain-containing protein</fullName>
    </recommendedName>
</protein>
<evidence type="ECO:0000313" key="3">
    <source>
        <dbReference type="Proteomes" id="UP000631653"/>
    </source>
</evidence>
<dbReference type="Proteomes" id="UP000631653">
    <property type="component" value="Unassembled WGS sequence"/>
</dbReference>
<feature type="domain" description="PLOD1-3-like GT" evidence="1">
    <location>
        <begin position="46"/>
        <end position="231"/>
    </location>
</feature>
<dbReference type="InterPro" id="IPR050757">
    <property type="entry name" value="Collagen_mod_GT25"/>
</dbReference>
<comment type="caution">
    <text evidence="2">The sequence shown here is derived from an EMBL/GenBank/DDBJ whole genome shotgun (WGS) entry which is preliminary data.</text>
</comment>
<dbReference type="InterPro" id="IPR057589">
    <property type="entry name" value="GT_PLOD"/>
</dbReference>
<dbReference type="PANTHER" id="PTHR10730">
    <property type="entry name" value="PROCOLLAGEN-LYSINE,2-OXOGLUTARATE 5-DIOXYGENASE/GLYCOSYLTRANSFERASE 25 FAMILY MEMBER"/>
    <property type="match status" value="1"/>
</dbReference>
<proteinExistence type="predicted"/>
<dbReference type="RefSeq" id="WP_173571072.1">
    <property type="nucleotide sequence ID" value="NZ_WOSY01000017.1"/>
</dbReference>
<reference evidence="2 3" key="1">
    <citation type="journal article" date="2020" name="Int. J. Syst. Evol. Microbiol.">
        <title>Novel acetic acid bacteria from cider fermentations: Acetobacter conturbans sp. nov. and Acetobacter fallax sp. nov.</title>
        <authorList>
            <person name="Sombolestani A.S."/>
            <person name="Cleenwerck I."/>
            <person name="Cnockaert M."/>
            <person name="Borremans W."/>
            <person name="Wieme A.D."/>
            <person name="De Vuyst L."/>
            <person name="Vandamme P."/>
        </authorList>
    </citation>
    <scope>NUCLEOTIDE SEQUENCE [LARGE SCALE GENOMIC DNA]</scope>
    <source>
        <strain evidence="2 3">LMG 1627</strain>
    </source>
</reference>
<dbReference type="PANTHER" id="PTHR10730:SF45">
    <property type="entry name" value="PROCOLLAGEN-LYSINE,2-OXOGLUTARATE 5-DIOXYGENASE"/>
    <property type="match status" value="1"/>
</dbReference>
<evidence type="ECO:0000259" key="1">
    <source>
        <dbReference type="Pfam" id="PF25342"/>
    </source>
</evidence>
<dbReference type="CDD" id="cd22997">
    <property type="entry name" value="GT_LH"/>
    <property type="match status" value="1"/>
</dbReference>
<keyword evidence="3" id="KW-1185">Reference proteome</keyword>
<organism evidence="2 3">
    <name type="scientific">Acetobacter conturbans</name>
    <dbReference type="NCBI Taxonomy" id="1737472"/>
    <lineage>
        <taxon>Bacteria</taxon>
        <taxon>Pseudomonadati</taxon>
        <taxon>Pseudomonadota</taxon>
        <taxon>Alphaproteobacteria</taxon>
        <taxon>Acetobacterales</taxon>
        <taxon>Acetobacteraceae</taxon>
        <taxon>Acetobacter</taxon>
    </lineage>
</organism>
<gene>
    <name evidence="2" type="ORF">GOB81_14105</name>
</gene>
<dbReference type="EMBL" id="WOSY01000017">
    <property type="protein sequence ID" value="NHN89745.1"/>
    <property type="molecule type" value="Genomic_DNA"/>
</dbReference>
<name>A0ABX0K3A6_9PROT</name>
<accession>A0ABX0K3A6</accession>
<dbReference type="Pfam" id="PF25342">
    <property type="entry name" value="GT_PLOD"/>
    <property type="match status" value="1"/>
</dbReference>
<evidence type="ECO:0000313" key="2">
    <source>
        <dbReference type="EMBL" id="NHN89745.1"/>
    </source>
</evidence>